<gene>
    <name evidence="2" type="ORF">NTEN_LOCUS15834</name>
</gene>
<protein>
    <submittedName>
        <fullName evidence="2">Uncharacterized protein</fullName>
    </submittedName>
</protein>
<feature type="non-terminal residue" evidence="2">
    <location>
        <position position="1"/>
    </location>
</feature>
<dbReference type="EMBL" id="CADCXU010023337">
    <property type="protein sequence ID" value="CAB0010839.1"/>
    <property type="molecule type" value="Genomic_DNA"/>
</dbReference>
<accession>A0A6H5H181</accession>
<dbReference type="Proteomes" id="UP000479000">
    <property type="component" value="Unassembled WGS sequence"/>
</dbReference>
<sequence length="452" mass="52012">WLEPSQAANLGSPDRPRKSSNAKTNCCEYGSQYFTSKQLTKAILRTLIGGCLCFPFEFEFQIILRLCTGMSIRKQASARFTVSMSVRKRRIVLSSDSFENKHGADSCRYVALIEEKLVKPFRRAPSFSSNTNQIEDDWTLRTYRGSYKQILAKNETDAKKDANYKKYKPVVPPWSVYGLQIKSKGAKSKSEKKRCKPYDSGHPWHSGFSEINEIGELNPLLVMPYGFSRTAEDENLKFSGTINRTQLSYGGLHLPWIRVDPGRLELPNEVKTRPKIYQGFLPSQSKNYDLLPLLVRRKTLLTANGRIKSQANSLLHYHQWTRCWEGAQNCHVTSSRKSEKIGYTWSYGSRKALQSPQLEIQFELWNGDSCTVPSKKRVATHDERIKTQRQIVYVRMLRNIQSRHAIHDQIPALRTVLRFVPVYGDHRTSPLNSQVLLQLVKSLLELSKFRTR</sequence>
<name>A0A6H5H181_9HEMI</name>
<dbReference type="AlphaFoldDB" id="A0A6H5H181"/>
<keyword evidence="3" id="KW-1185">Reference proteome</keyword>
<evidence type="ECO:0000313" key="3">
    <source>
        <dbReference type="Proteomes" id="UP000479000"/>
    </source>
</evidence>
<organism evidence="2 3">
    <name type="scientific">Nesidiocoris tenuis</name>
    <dbReference type="NCBI Taxonomy" id="355587"/>
    <lineage>
        <taxon>Eukaryota</taxon>
        <taxon>Metazoa</taxon>
        <taxon>Ecdysozoa</taxon>
        <taxon>Arthropoda</taxon>
        <taxon>Hexapoda</taxon>
        <taxon>Insecta</taxon>
        <taxon>Pterygota</taxon>
        <taxon>Neoptera</taxon>
        <taxon>Paraneoptera</taxon>
        <taxon>Hemiptera</taxon>
        <taxon>Heteroptera</taxon>
        <taxon>Panheteroptera</taxon>
        <taxon>Cimicomorpha</taxon>
        <taxon>Miridae</taxon>
        <taxon>Dicyphina</taxon>
        <taxon>Nesidiocoris</taxon>
    </lineage>
</organism>
<evidence type="ECO:0000313" key="2">
    <source>
        <dbReference type="EMBL" id="CAB0010839.1"/>
    </source>
</evidence>
<reference evidence="2 3" key="1">
    <citation type="submission" date="2020-02" db="EMBL/GenBank/DDBJ databases">
        <authorList>
            <person name="Ferguson B K."/>
        </authorList>
    </citation>
    <scope>NUCLEOTIDE SEQUENCE [LARGE SCALE GENOMIC DNA]</scope>
</reference>
<feature type="region of interest" description="Disordered" evidence="1">
    <location>
        <begin position="1"/>
        <end position="23"/>
    </location>
</feature>
<evidence type="ECO:0000256" key="1">
    <source>
        <dbReference type="SAM" id="MobiDB-lite"/>
    </source>
</evidence>
<proteinExistence type="predicted"/>
<feature type="non-terminal residue" evidence="2">
    <location>
        <position position="452"/>
    </location>
</feature>